<evidence type="ECO:0000313" key="3">
    <source>
        <dbReference type="Proteomes" id="UP000556700"/>
    </source>
</evidence>
<dbReference type="PANTHER" id="PTHR39323">
    <property type="entry name" value="BLR1149 PROTEIN"/>
    <property type="match status" value="1"/>
</dbReference>
<protein>
    <submittedName>
        <fullName evidence="2">Metallophosphoesterase</fullName>
    </submittedName>
</protein>
<organism evidence="2 3">
    <name type="scientific">Flavobacterium chungangense</name>
    <dbReference type="NCBI Taxonomy" id="554283"/>
    <lineage>
        <taxon>Bacteria</taxon>
        <taxon>Pseudomonadati</taxon>
        <taxon>Bacteroidota</taxon>
        <taxon>Flavobacteriia</taxon>
        <taxon>Flavobacteriales</taxon>
        <taxon>Flavobacteriaceae</taxon>
        <taxon>Flavobacterium</taxon>
    </lineage>
</organism>
<dbReference type="NCBIfam" id="TIGR04123">
    <property type="entry name" value="P_estr_lig_assc"/>
    <property type="match status" value="1"/>
</dbReference>
<dbReference type="InterPro" id="IPR026336">
    <property type="entry name" value="PdeM-like"/>
</dbReference>
<gene>
    <name evidence="2" type="ORF">FLACHUCJ7_00334</name>
</gene>
<dbReference type="PANTHER" id="PTHR39323:SF1">
    <property type="entry name" value="BLR1149 PROTEIN"/>
    <property type="match status" value="1"/>
</dbReference>
<proteinExistence type="predicted"/>
<dbReference type="InterPro" id="IPR029052">
    <property type="entry name" value="Metallo-depent_PP-like"/>
</dbReference>
<dbReference type="Gene3D" id="3.60.21.10">
    <property type="match status" value="1"/>
</dbReference>
<dbReference type="AlphaFoldDB" id="A0A6V6YNX8"/>
<name>A0A6V6YNX8_9FLAO</name>
<feature type="domain" description="Calcineurin-like phosphoesterase" evidence="1">
    <location>
        <begin position="41"/>
        <end position="142"/>
    </location>
</feature>
<dbReference type="InterPro" id="IPR024173">
    <property type="entry name" value="Pesterase_MJ0037-like"/>
</dbReference>
<keyword evidence="3" id="KW-1185">Reference proteome</keyword>
<dbReference type="SUPFAM" id="SSF56300">
    <property type="entry name" value="Metallo-dependent phosphatases"/>
    <property type="match status" value="1"/>
</dbReference>
<dbReference type="GO" id="GO:0016787">
    <property type="term" value="F:hydrolase activity"/>
    <property type="evidence" value="ECO:0007669"/>
    <property type="project" value="InterPro"/>
</dbReference>
<dbReference type="EMBL" id="CAIJDO010000063">
    <property type="protein sequence ID" value="CAD0001034.1"/>
    <property type="molecule type" value="Genomic_DNA"/>
</dbReference>
<dbReference type="InterPro" id="IPR004843">
    <property type="entry name" value="Calcineurin-like_PHP"/>
</dbReference>
<evidence type="ECO:0000259" key="1">
    <source>
        <dbReference type="Pfam" id="PF00149"/>
    </source>
</evidence>
<sequence>MNWGFYYFPFYFYRRKTMNIIINNQNFILHQSGAVFWEEKKILLISDVHLGKVTHFRKHGIGIPKDAIFQNFNRLKTVLELFDSGTIVFLGDLFHSKINNEWELFTEWIKEHSQKIILVEGNHDIISKKNYEEVNIEIYNELIIDDFLLTHHPTEKEGLLNFCGHIHPAIQLRGLGRQSLNLPCFFLKPNQLIFPAFGEFTGNSFLIPTENDKVYAITKEKVIEVALN</sequence>
<dbReference type="Pfam" id="PF00149">
    <property type="entry name" value="Metallophos"/>
    <property type="match status" value="1"/>
</dbReference>
<comment type="caution">
    <text evidence="2">The sequence shown here is derived from an EMBL/GenBank/DDBJ whole genome shotgun (WGS) entry which is preliminary data.</text>
</comment>
<dbReference type="Proteomes" id="UP000556700">
    <property type="component" value="Unassembled WGS sequence"/>
</dbReference>
<evidence type="ECO:0000313" key="2">
    <source>
        <dbReference type="EMBL" id="CAD0001034.1"/>
    </source>
</evidence>
<dbReference type="PIRSF" id="PIRSF000887">
    <property type="entry name" value="Pesterase_MJ0037"/>
    <property type="match status" value="1"/>
</dbReference>
<accession>A0A6V6YNX8</accession>
<reference evidence="2 3" key="1">
    <citation type="submission" date="2020-06" db="EMBL/GenBank/DDBJ databases">
        <authorList>
            <person name="Criscuolo A."/>
        </authorList>
    </citation>
    <scope>NUCLEOTIDE SEQUENCE [LARGE SCALE GENOMIC DNA]</scope>
    <source>
        <strain evidence="3">CIP 110025</strain>
    </source>
</reference>